<evidence type="ECO:0000313" key="2">
    <source>
        <dbReference type="EMBL" id="MBB5789423.1"/>
    </source>
</evidence>
<feature type="compositionally biased region" description="Basic and acidic residues" evidence="1">
    <location>
        <begin position="115"/>
        <end position="127"/>
    </location>
</feature>
<reference evidence="2 3" key="1">
    <citation type="submission" date="2020-08" db="EMBL/GenBank/DDBJ databases">
        <title>Sequencing the genomes of 1000 actinobacteria strains.</title>
        <authorList>
            <person name="Klenk H.-P."/>
        </authorList>
    </citation>
    <scope>NUCLEOTIDE SEQUENCE [LARGE SCALE GENOMIC DNA]</scope>
    <source>
        <strain evidence="2 3">DSM 102122</strain>
    </source>
</reference>
<dbReference type="RefSeq" id="WP_184824788.1">
    <property type="nucleotide sequence ID" value="NZ_JACHMM010000001.1"/>
</dbReference>
<feature type="compositionally biased region" description="Basic and acidic residues" evidence="1">
    <location>
        <begin position="63"/>
        <end position="72"/>
    </location>
</feature>
<keyword evidence="3" id="KW-1185">Reference proteome</keyword>
<evidence type="ECO:0000313" key="3">
    <source>
        <dbReference type="Proteomes" id="UP000542813"/>
    </source>
</evidence>
<dbReference type="EMBL" id="JACHMM010000001">
    <property type="protein sequence ID" value="MBB5789423.1"/>
    <property type="molecule type" value="Genomic_DNA"/>
</dbReference>
<name>A0A7W9GSV3_9ACTN</name>
<accession>A0A7W9GSV3</accession>
<feature type="region of interest" description="Disordered" evidence="1">
    <location>
        <begin position="46"/>
        <end position="149"/>
    </location>
</feature>
<gene>
    <name evidence="2" type="ORF">HD601_003998</name>
</gene>
<organism evidence="2 3">
    <name type="scientific">Jiangella mangrovi</name>
    <dbReference type="NCBI Taxonomy" id="1524084"/>
    <lineage>
        <taxon>Bacteria</taxon>
        <taxon>Bacillati</taxon>
        <taxon>Actinomycetota</taxon>
        <taxon>Actinomycetes</taxon>
        <taxon>Jiangellales</taxon>
        <taxon>Jiangellaceae</taxon>
        <taxon>Jiangella</taxon>
    </lineage>
</organism>
<sequence>MVATPRTLPRPRPRTPLRSLLALLVAAGLMVLAAAMVTPGGDTVRGAGPVIHPAAEITPNALPRDEDAHLIDDDGASPAPDDDAPQSAAGQSASGDHGGAHAAALVDEPVTAGGDETRSDRVPDGHAHPAASAPVSTVDGRAPPEPGAV</sequence>
<dbReference type="Proteomes" id="UP000542813">
    <property type="component" value="Unassembled WGS sequence"/>
</dbReference>
<dbReference type="AlphaFoldDB" id="A0A7W9GSV3"/>
<proteinExistence type="predicted"/>
<feature type="compositionally biased region" description="Low complexity" evidence="1">
    <location>
        <begin position="85"/>
        <end position="104"/>
    </location>
</feature>
<evidence type="ECO:0000256" key="1">
    <source>
        <dbReference type="SAM" id="MobiDB-lite"/>
    </source>
</evidence>
<protein>
    <submittedName>
        <fullName evidence="2">Uncharacterized protein</fullName>
    </submittedName>
</protein>
<comment type="caution">
    <text evidence="2">The sequence shown here is derived from an EMBL/GenBank/DDBJ whole genome shotgun (WGS) entry which is preliminary data.</text>
</comment>